<organism evidence="1 2">
    <name type="scientific">Caerostris extrusa</name>
    <name type="common">Bark spider</name>
    <name type="synonym">Caerostris bankana</name>
    <dbReference type="NCBI Taxonomy" id="172846"/>
    <lineage>
        <taxon>Eukaryota</taxon>
        <taxon>Metazoa</taxon>
        <taxon>Ecdysozoa</taxon>
        <taxon>Arthropoda</taxon>
        <taxon>Chelicerata</taxon>
        <taxon>Arachnida</taxon>
        <taxon>Araneae</taxon>
        <taxon>Araneomorphae</taxon>
        <taxon>Entelegynae</taxon>
        <taxon>Araneoidea</taxon>
        <taxon>Araneidae</taxon>
        <taxon>Caerostris</taxon>
    </lineage>
</organism>
<sequence length="121" mass="13411">MKKRGCHAPQKQTTGNVCIANMQTPPRRITVCKNSKKKQKFITLTSRHTALPLTKSQEVLSSRMPSHHRPSCCIGSVISPRRGETMKCVGMLRRGGFESTLCEINTGWFGITGPSKLSILQ</sequence>
<accession>A0AAV4SGP3</accession>
<protein>
    <submittedName>
        <fullName evidence="1">Uncharacterized protein</fullName>
    </submittedName>
</protein>
<dbReference type="Proteomes" id="UP001054945">
    <property type="component" value="Unassembled WGS sequence"/>
</dbReference>
<reference evidence="1 2" key="1">
    <citation type="submission" date="2021-06" db="EMBL/GenBank/DDBJ databases">
        <title>Caerostris extrusa draft genome.</title>
        <authorList>
            <person name="Kono N."/>
            <person name="Arakawa K."/>
        </authorList>
    </citation>
    <scope>NUCLEOTIDE SEQUENCE [LARGE SCALE GENOMIC DNA]</scope>
</reference>
<dbReference type="AlphaFoldDB" id="A0AAV4SGP3"/>
<comment type="caution">
    <text evidence="1">The sequence shown here is derived from an EMBL/GenBank/DDBJ whole genome shotgun (WGS) entry which is preliminary data.</text>
</comment>
<evidence type="ECO:0000313" key="2">
    <source>
        <dbReference type="Proteomes" id="UP001054945"/>
    </source>
</evidence>
<proteinExistence type="predicted"/>
<dbReference type="EMBL" id="BPLR01009521">
    <property type="protein sequence ID" value="GIY32519.1"/>
    <property type="molecule type" value="Genomic_DNA"/>
</dbReference>
<gene>
    <name evidence="1" type="ORF">CEXT_347711</name>
</gene>
<name>A0AAV4SGP3_CAEEX</name>
<keyword evidence="2" id="KW-1185">Reference proteome</keyword>
<evidence type="ECO:0000313" key="1">
    <source>
        <dbReference type="EMBL" id="GIY32519.1"/>
    </source>
</evidence>